<evidence type="ECO:0000256" key="1">
    <source>
        <dbReference type="ARBA" id="ARBA00008686"/>
    </source>
</evidence>
<reference evidence="4 5" key="1">
    <citation type="submission" date="2019-01" db="EMBL/GenBank/DDBJ databases">
        <title>A draft genome assembly of the solar-powered sea slug Elysia chlorotica.</title>
        <authorList>
            <person name="Cai H."/>
            <person name="Li Q."/>
            <person name="Fang X."/>
            <person name="Li J."/>
            <person name="Curtis N.E."/>
            <person name="Altenburger A."/>
            <person name="Shibata T."/>
            <person name="Feng M."/>
            <person name="Maeda T."/>
            <person name="Schwartz J.A."/>
            <person name="Shigenobu S."/>
            <person name="Lundholm N."/>
            <person name="Nishiyama T."/>
            <person name="Yang H."/>
            <person name="Hasebe M."/>
            <person name="Li S."/>
            <person name="Pierce S.K."/>
            <person name="Wang J."/>
        </authorList>
    </citation>
    <scope>NUCLEOTIDE SEQUENCE [LARGE SCALE GENOMIC DNA]</scope>
    <source>
        <strain evidence="4">EC2010</strain>
        <tissue evidence="4">Whole organism of an adult</tissue>
    </source>
</reference>
<keyword evidence="5" id="KW-1185">Reference proteome</keyword>
<comment type="caution">
    <text evidence="4">The sequence shown here is derived from an EMBL/GenBank/DDBJ whole genome shotgun (WGS) entry which is preliminary data.</text>
</comment>
<keyword evidence="2" id="KW-0175">Coiled coil</keyword>
<dbReference type="Proteomes" id="UP000271974">
    <property type="component" value="Unassembled WGS sequence"/>
</dbReference>
<protein>
    <recommendedName>
        <fullName evidence="6">Dysbindin</fullName>
    </recommendedName>
</protein>
<feature type="compositionally biased region" description="Basic and acidic residues" evidence="3">
    <location>
        <begin position="310"/>
        <end position="326"/>
    </location>
</feature>
<dbReference type="AlphaFoldDB" id="A0A3S1BSE9"/>
<dbReference type="STRING" id="188477.A0A3S1BSE9"/>
<dbReference type="GO" id="GO:0005737">
    <property type="term" value="C:cytoplasm"/>
    <property type="evidence" value="ECO:0007669"/>
    <property type="project" value="InterPro"/>
</dbReference>
<feature type="coiled-coil region" evidence="2">
    <location>
        <begin position="113"/>
        <end position="154"/>
    </location>
</feature>
<gene>
    <name evidence="4" type="ORF">EGW08_018406</name>
</gene>
<dbReference type="PANTHER" id="PTHR16294">
    <property type="entry name" value="DYSTROBREVIN BINDING PROTEIN 1 DYSBINDIN"/>
    <property type="match status" value="1"/>
</dbReference>
<dbReference type="EMBL" id="RQTK01000895">
    <property type="protein sequence ID" value="RUS73838.1"/>
    <property type="molecule type" value="Genomic_DNA"/>
</dbReference>
<feature type="compositionally biased region" description="Polar residues" evidence="3">
    <location>
        <begin position="338"/>
        <end position="354"/>
    </location>
</feature>
<name>A0A3S1BSE9_ELYCH</name>
<evidence type="ECO:0000256" key="3">
    <source>
        <dbReference type="SAM" id="MobiDB-lite"/>
    </source>
</evidence>
<dbReference type="OrthoDB" id="2445127at2759"/>
<evidence type="ECO:0000313" key="5">
    <source>
        <dbReference type="Proteomes" id="UP000271974"/>
    </source>
</evidence>
<feature type="region of interest" description="Disordered" evidence="3">
    <location>
        <begin position="301"/>
        <end position="373"/>
    </location>
</feature>
<organism evidence="4 5">
    <name type="scientific">Elysia chlorotica</name>
    <name type="common">Eastern emerald elysia</name>
    <name type="synonym">Sea slug</name>
    <dbReference type="NCBI Taxonomy" id="188477"/>
    <lineage>
        <taxon>Eukaryota</taxon>
        <taxon>Metazoa</taxon>
        <taxon>Spiralia</taxon>
        <taxon>Lophotrochozoa</taxon>
        <taxon>Mollusca</taxon>
        <taxon>Gastropoda</taxon>
        <taxon>Heterobranchia</taxon>
        <taxon>Euthyneura</taxon>
        <taxon>Panpulmonata</taxon>
        <taxon>Sacoglossa</taxon>
        <taxon>Placobranchoidea</taxon>
        <taxon>Plakobranchidae</taxon>
        <taxon>Elysia</taxon>
    </lineage>
</organism>
<comment type="similarity">
    <text evidence="1">Belongs to the dysbindin family.</text>
</comment>
<sequence>MSVFQKLRGTFQIAQQDIVEGLRALTTLDSQPRIDFLRSVQSRDIDLDVGGDLLYNYQKLWNLIQTDTKESALKALDVAKLLAPMSKKWNKQADSIQHLEEEVKAIPTLLTTLSQLQELLDGLRQDFAAAEKGLDVLEDMCEEHEHKKRMAEEEGKLAVYTLQREKEFEKLKVDLAQRHASKMARVESAKRAQLQERAEAFTSAFKEDLEFYRAHGRPDRLPTEFPKVSSLSDIDIDQDNQALDSFLGPATESNNVQGAVASDDTYFEDDYITPFAVKEDGDFVSEVKHLTEPTKISALSVETLDGDSGDEAKPNEEWKSQADEAKQNTSPSKPDGNSAENASANNVIDSNSYTHAKDSEELQQTEHDEESNS</sequence>
<dbReference type="PANTHER" id="PTHR16294:SF6">
    <property type="entry name" value="DYNAMIN N-TERMINAL DOMAIN-CONTAINING PROTEIN"/>
    <property type="match status" value="1"/>
</dbReference>
<dbReference type="InterPro" id="IPR007531">
    <property type="entry name" value="Dysbindin"/>
</dbReference>
<accession>A0A3S1BSE9</accession>
<evidence type="ECO:0008006" key="6">
    <source>
        <dbReference type="Google" id="ProtNLM"/>
    </source>
</evidence>
<feature type="compositionally biased region" description="Basic and acidic residues" evidence="3">
    <location>
        <begin position="355"/>
        <end position="366"/>
    </location>
</feature>
<proteinExistence type="inferred from homology"/>
<evidence type="ECO:0000256" key="2">
    <source>
        <dbReference type="SAM" id="Coils"/>
    </source>
</evidence>
<evidence type="ECO:0000313" key="4">
    <source>
        <dbReference type="EMBL" id="RUS73838.1"/>
    </source>
</evidence>